<accession>A0A8T0FUN5</accession>
<keyword evidence="2" id="KW-1185">Reference proteome</keyword>
<gene>
    <name evidence="1" type="ORF">HNY73_002389</name>
</gene>
<dbReference type="AlphaFoldDB" id="A0A8T0FUN5"/>
<reference evidence="1" key="1">
    <citation type="journal article" date="2020" name="bioRxiv">
        <title>Chromosome-level reference genome of the European wasp spider Argiope bruennichi: a resource for studies on range expansion and evolutionary adaptation.</title>
        <authorList>
            <person name="Sheffer M.M."/>
            <person name="Hoppe A."/>
            <person name="Krehenwinkel H."/>
            <person name="Uhl G."/>
            <person name="Kuss A.W."/>
            <person name="Jensen L."/>
            <person name="Jensen C."/>
            <person name="Gillespie R.G."/>
            <person name="Hoff K.J."/>
            <person name="Prost S."/>
        </authorList>
    </citation>
    <scope>NUCLEOTIDE SEQUENCE</scope>
</reference>
<reference evidence="1" key="2">
    <citation type="submission" date="2020-06" db="EMBL/GenBank/DDBJ databases">
        <authorList>
            <person name="Sheffer M."/>
        </authorList>
    </citation>
    <scope>NUCLEOTIDE SEQUENCE</scope>
</reference>
<organism evidence="1 2">
    <name type="scientific">Argiope bruennichi</name>
    <name type="common">Wasp spider</name>
    <name type="synonym">Aranea bruennichi</name>
    <dbReference type="NCBI Taxonomy" id="94029"/>
    <lineage>
        <taxon>Eukaryota</taxon>
        <taxon>Metazoa</taxon>
        <taxon>Ecdysozoa</taxon>
        <taxon>Arthropoda</taxon>
        <taxon>Chelicerata</taxon>
        <taxon>Arachnida</taxon>
        <taxon>Araneae</taxon>
        <taxon>Araneomorphae</taxon>
        <taxon>Entelegynae</taxon>
        <taxon>Araneoidea</taxon>
        <taxon>Araneidae</taxon>
        <taxon>Argiope</taxon>
    </lineage>
</organism>
<evidence type="ECO:0000313" key="2">
    <source>
        <dbReference type="Proteomes" id="UP000807504"/>
    </source>
</evidence>
<comment type="caution">
    <text evidence="1">The sequence shown here is derived from an EMBL/GenBank/DDBJ whole genome shotgun (WGS) entry which is preliminary data.</text>
</comment>
<dbReference type="Proteomes" id="UP000807504">
    <property type="component" value="Unassembled WGS sequence"/>
</dbReference>
<proteinExistence type="predicted"/>
<protein>
    <submittedName>
        <fullName evidence="1">Uncharacterized protein</fullName>
    </submittedName>
</protein>
<name>A0A8T0FUN5_ARGBR</name>
<dbReference type="EMBL" id="JABXBU010000002">
    <property type="protein sequence ID" value="KAF8794402.1"/>
    <property type="molecule type" value="Genomic_DNA"/>
</dbReference>
<sequence length="147" mass="16729">MTDVVEITKDLCANTKDSKHKNTDTNIEVSIFRIEIETGKRQVCATPFYIPGTGTMSSLRQKGTSVPEKLDIATEEWRRGTTCPWFLHLPMSSLRRYTQQEGCPRSHAPVSLANDPTPSQRAPVELVARSLDEMTQNRKDGYCWKWL</sequence>
<evidence type="ECO:0000313" key="1">
    <source>
        <dbReference type="EMBL" id="KAF8794402.1"/>
    </source>
</evidence>